<dbReference type="STRING" id="505317.OA57_07815"/>
<organism evidence="2 3">
    <name type="scientific">Chelonobacter oris</name>
    <dbReference type="NCBI Taxonomy" id="505317"/>
    <lineage>
        <taxon>Bacteria</taxon>
        <taxon>Pseudomonadati</taxon>
        <taxon>Pseudomonadota</taxon>
        <taxon>Gammaproteobacteria</taxon>
        <taxon>Pasteurellales</taxon>
        <taxon>Pasteurellaceae</taxon>
        <taxon>Chelonobacter</taxon>
    </lineage>
</organism>
<keyword evidence="3" id="KW-1185">Reference proteome</keyword>
<name>A0A0A3AR57_9PAST</name>
<dbReference type="Proteomes" id="UP000030380">
    <property type="component" value="Unassembled WGS sequence"/>
</dbReference>
<keyword evidence="1" id="KW-0812">Transmembrane</keyword>
<evidence type="ECO:0000256" key="1">
    <source>
        <dbReference type="SAM" id="Phobius"/>
    </source>
</evidence>
<keyword evidence="1" id="KW-1133">Transmembrane helix</keyword>
<evidence type="ECO:0000313" key="2">
    <source>
        <dbReference type="EMBL" id="KGQ70222.1"/>
    </source>
</evidence>
<proteinExistence type="predicted"/>
<evidence type="ECO:0000313" key="3">
    <source>
        <dbReference type="Proteomes" id="UP000030380"/>
    </source>
</evidence>
<sequence length="117" mass="13439">MLPKSAASATLKQKPIIPVFESLMVMMNWFVIIGSSWVLKIRNLKKNGLNSIIWIHQNRSKSKRGKGNSLKGIMVTVSKGNGLARKTRKGLKYKRNFSGFTNLILSKFYKYRYTEKK</sequence>
<reference evidence="2 3" key="1">
    <citation type="submission" date="2014-11" db="EMBL/GenBank/DDBJ databases">
        <title>Draft genome sequence of Chelonobacter oris 1662T, associated with respiratory disease in Hermann's Tortoises.</title>
        <authorList>
            <person name="Kudirkiene E."/>
            <person name="Hansen M.J."/>
            <person name="Bojesen A.M."/>
        </authorList>
    </citation>
    <scope>NUCLEOTIDE SEQUENCE [LARGE SCALE GENOMIC DNA]</scope>
    <source>
        <strain evidence="2 3">1662</strain>
    </source>
</reference>
<feature type="transmembrane region" description="Helical" evidence="1">
    <location>
        <begin position="20"/>
        <end position="39"/>
    </location>
</feature>
<dbReference type="AlphaFoldDB" id="A0A0A3AR57"/>
<comment type="caution">
    <text evidence="2">The sequence shown here is derived from an EMBL/GenBank/DDBJ whole genome shotgun (WGS) entry which is preliminary data.</text>
</comment>
<keyword evidence="1" id="KW-0472">Membrane</keyword>
<accession>A0A0A3AR57</accession>
<gene>
    <name evidence="2" type="ORF">OA57_07815</name>
</gene>
<protein>
    <submittedName>
        <fullName evidence="2">Uncharacterized protein</fullName>
    </submittedName>
</protein>
<dbReference type="EMBL" id="JSUM01000012">
    <property type="protein sequence ID" value="KGQ70222.1"/>
    <property type="molecule type" value="Genomic_DNA"/>
</dbReference>